<evidence type="ECO:0000313" key="11">
    <source>
        <dbReference type="EMBL" id="AFI06373.1"/>
    </source>
</evidence>
<dbReference type="Pfam" id="PF01554">
    <property type="entry name" value="MatE"/>
    <property type="match status" value="2"/>
</dbReference>
<evidence type="ECO:0000256" key="5">
    <source>
        <dbReference type="ARBA" id="ARBA00022692"/>
    </source>
</evidence>
<comment type="subcellular location">
    <subcellularLocation>
        <location evidence="1">Cell membrane</location>
        <topology evidence="1">Multi-pass membrane protein</topology>
    </subcellularLocation>
</comment>
<feature type="transmembrane region" description="Helical" evidence="10">
    <location>
        <begin position="308"/>
        <end position="327"/>
    </location>
</feature>
<feature type="transmembrane region" description="Helical" evidence="10">
    <location>
        <begin position="157"/>
        <end position="177"/>
    </location>
</feature>
<dbReference type="GO" id="GO:0006811">
    <property type="term" value="P:monoatomic ion transport"/>
    <property type="evidence" value="ECO:0007669"/>
    <property type="project" value="UniProtKB-KW"/>
</dbReference>
<dbReference type="PATRIC" id="fig|1163745.3.peg.1449"/>
<evidence type="ECO:0000313" key="12">
    <source>
        <dbReference type="Proteomes" id="UP000005013"/>
    </source>
</evidence>
<dbReference type="AlphaFoldDB" id="I0ETV4"/>
<evidence type="ECO:0000256" key="9">
    <source>
        <dbReference type="ARBA" id="ARBA00031636"/>
    </source>
</evidence>
<evidence type="ECO:0000256" key="7">
    <source>
        <dbReference type="ARBA" id="ARBA00023065"/>
    </source>
</evidence>
<dbReference type="PIRSF" id="PIRSF006603">
    <property type="entry name" value="DinF"/>
    <property type="match status" value="1"/>
</dbReference>
<accession>I0ETV4</accession>
<evidence type="ECO:0000256" key="1">
    <source>
        <dbReference type="ARBA" id="ARBA00004651"/>
    </source>
</evidence>
<evidence type="ECO:0000256" key="6">
    <source>
        <dbReference type="ARBA" id="ARBA00022989"/>
    </source>
</evidence>
<dbReference type="eggNOG" id="COG0534">
    <property type="taxonomic scope" value="Bacteria"/>
</dbReference>
<evidence type="ECO:0000256" key="8">
    <source>
        <dbReference type="ARBA" id="ARBA00023136"/>
    </source>
</evidence>
<keyword evidence="8 10" id="KW-0472">Membrane</keyword>
<proteinExistence type="predicted"/>
<keyword evidence="7" id="KW-0406">Ion transport</keyword>
<dbReference type="Proteomes" id="UP000005013">
    <property type="component" value="Chromosome"/>
</dbReference>
<sequence>MYQYKKIFSLALPSGVNAFLDVFVVALSAFFVGKLSHHHIVALGVGLQFLTLFYGVNSILYTGTNALLSRLVGARDFTQISNAFSSIFIGAFLLCLGVLLISYFLVEPFLTWMQLQGPSKELTQAYLEILILALPGIFLKNVLVSALASFLDTLTPFIVKLVMVMVCVFLNQALIFGDFGFREMGISGSALANVVVSYLELLALGMWLQIKKNPLKFKICLDFSFLKAMFRVGWPAGFERLLTLFSLMLLAKFVASYGDKVLAGMQIGIRIETFSFMPGFGFMIAAMVLVGQNLGANRAKLATDYAYLILKISMGLMGVVGLVLAFFAKEFASIFSQDEEVLEVARYYLIAVGLSQAPLIGYFVLEGVFRGAGMAKVSLYINAFSLWGLRIMPIYFLVAYRFEVAYIFGVIMLETCLRACIYYKVFSKGIWKRVGKRV</sequence>
<keyword evidence="6 10" id="KW-1133">Transmembrane helix</keyword>
<name>I0ETV4_HELCM</name>
<dbReference type="PANTHER" id="PTHR43298">
    <property type="entry name" value="MULTIDRUG RESISTANCE PROTEIN NORM-RELATED"/>
    <property type="match status" value="1"/>
</dbReference>
<dbReference type="EMBL" id="CP003481">
    <property type="protein sequence ID" value="AFI06373.1"/>
    <property type="molecule type" value="Genomic_DNA"/>
</dbReference>
<evidence type="ECO:0000256" key="3">
    <source>
        <dbReference type="ARBA" id="ARBA00022449"/>
    </source>
</evidence>
<keyword evidence="5 10" id="KW-0812">Transmembrane</keyword>
<keyword evidence="4" id="KW-1003">Cell membrane</keyword>
<organism evidence="11 12">
    <name type="scientific">Helicobacter cetorum (strain ATCC BAA-540 / CCUG 52418 / MIT 99-5656)</name>
    <dbReference type="NCBI Taxonomy" id="1163745"/>
    <lineage>
        <taxon>Bacteria</taxon>
        <taxon>Pseudomonadati</taxon>
        <taxon>Campylobacterota</taxon>
        <taxon>Epsilonproteobacteria</taxon>
        <taxon>Campylobacterales</taxon>
        <taxon>Helicobacteraceae</taxon>
        <taxon>Helicobacter</taxon>
    </lineage>
</organism>
<feature type="transmembrane region" description="Helical" evidence="10">
    <location>
        <begin position="39"/>
        <end position="62"/>
    </location>
</feature>
<reference evidence="11 12" key="1">
    <citation type="journal article" date="2013" name="PLoS ONE">
        <title>Sequence Divergence and Conservation in Genomes ofHelicobacter cetorum Strains from a Dolphin and a Whale.</title>
        <authorList>
            <person name="Kersulyte D."/>
            <person name="Rossi M."/>
            <person name="Berg D.E."/>
        </authorList>
    </citation>
    <scope>NUCLEOTIDE SEQUENCE [LARGE SCALE GENOMIC DNA]</scope>
    <source>
        <strain evidence="11 12">MIT 99-5656</strain>
    </source>
</reference>
<feature type="transmembrane region" description="Helical" evidence="10">
    <location>
        <begin position="237"/>
        <end position="255"/>
    </location>
</feature>
<dbReference type="GO" id="GO:0015297">
    <property type="term" value="F:antiporter activity"/>
    <property type="evidence" value="ECO:0007669"/>
    <property type="project" value="UniProtKB-KW"/>
</dbReference>
<feature type="transmembrane region" description="Helical" evidence="10">
    <location>
        <begin position="275"/>
        <end position="296"/>
    </location>
</feature>
<dbReference type="RefSeq" id="WP_014659854.1">
    <property type="nucleotide sequence ID" value="NC_017735.1"/>
</dbReference>
<dbReference type="KEGG" id="hcm:HCD_06870"/>
<dbReference type="GO" id="GO:0005886">
    <property type="term" value="C:plasma membrane"/>
    <property type="evidence" value="ECO:0007669"/>
    <property type="project" value="UniProtKB-SubCell"/>
</dbReference>
<feature type="transmembrane region" description="Helical" evidence="10">
    <location>
        <begin position="377"/>
        <end position="398"/>
    </location>
</feature>
<feature type="transmembrane region" description="Helical" evidence="10">
    <location>
        <begin position="189"/>
        <end position="208"/>
    </location>
</feature>
<dbReference type="PANTHER" id="PTHR43298:SF2">
    <property type="entry name" value="FMN_FAD EXPORTER YEEO-RELATED"/>
    <property type="match status" value="1"/>
</dbReference>
<dbReference type="InterPro" id="IPR050222">
    <property type="entry name" value="MATE_MdtK"/>
</dbReference>
<feature type="transmembrane region" description="Helical" evidence="10">
    <location>
        <begin position="7"/>
        <end position="33"/>
    </location>
</feature>
<dbReference type="CDD" id="cd13137">
    <property type="entry name" value="MATE_NorM_like"/>
    <property type="match status" value="1"/>
</dbReference>
<feature type="transmembrane region" description="Helical" evidence="10">
    <location>
        <begin position="83"/>
        <end position="105"/>
    </location>
</feature>
<dbReference type="HOGENOM" id="CLU_012893_5_3_7"/>
<keyword evidence="3" id="KW-0050">Antiport</keyword>
<dbReference type="NCBIfam" id="TIGR00797">
    <property type="entry name" value="matE"/>
    <property type="match status" value="1"/>
</dbReference>
<feature type="transmembrane region" description="Helical" evidence="10">
    <location>
        <begin position="347"/>
        <end position="365"/>
    </location>
</feature>
<dbReference type="InterPro" id="IPR002528">
    <property type="entry name" value="MATE_fam"/>
</dbReference>
<evidence type="ECO:0000256" key="4">
    <source>
        <dbReference type="ARBA" id="ARBA00022475"/>
    </source>
</evidence>
<feature type="transmembrane region" description="Helical" evidence="10">
    <location>
        <begin position="404"/>
        <end position="423"/>
    </location>
</feature>
<feature type="transmembrane region" description="Helical" evidence="10">
    <location>
        <begin position="125"/>
        <end position="150"/>
    </location>
</feature>
<keyword evidence="2" id="KW-0813">Transport</keyword>
<protein>
    <recommendedName>
        <fullName evidence="9">Multidrug-efflux transporter</fullName>
    </recommendedName>
</protein>
<gene>
    <name evidence="11" type="ordered locus">HCD_06870</name>
</gene>
<evidence type="ECO:0000256" key="2">
    <source>
        <dbReference type="ARBA" id="ARBA00022448"/>
    </source>
</evidence>
<keyword evidence="12" id="KW-1185">Reference proteome</keyword>
<dbReference type="STRING" id="1163745.HCD_06870"/>
<evidence type="ECO:0000256" key="10">
    <source>
        <dbReference type="SAM" id="Phobius"/>
    </source>
</evidence>
<dbReference type="InterPro" id="IPR048279">
    <property type="entry name" value="MdtK-like"/>
</dbReference>
<dbReference type="GO" id="GO:0042910">
    <property type="term" value="F:xenobiotic transmembrane transporter activity"/>
    <property type="evidence" value="ECO:0007669"/>
    <property type="project" value="InterPro"/>
</dbReference>